<protein>
    <submittedName>
        <fullName evidence="1">Cysteine-rich CWC family protein</fullName>
    </submittedName>
</protein>
<reference evidence="1" key="1">
    <citation type="submission" date="2022-09" db="EMBL/GenBank/DDBJ databases">
        <title>The complete genome of Acidovorax sp. 5MLIR.</title>
        <authorList>
            <person name="Liu L."/>
            <person name="Yue J."/>
            <person name="Yang F."/>
            <person name="Yuan J."/>
            <person name="Li L."/>
        </authorList>
    </citation>
    <scope>NUCLEOTIDE SEQUENCE</scope>
    <source>
        <strain evidence="1">5MLIR</strain>
    </source>
</reference>
<evidence type="ECO:0000313" key="2">
    <source>
        <dbReference type="Proteomes" id="UP001162800"/>
    </source>
</evidence>
<name>A0ABY6G775_9BURK</name>
<evidence type="ECO:0000313" key="1">
    <source>
        <dbReference type="EMBL" id="UYG50314.1"/>
    </source>
</evidence>
<dbReference type="Pfam" id="PF14375">
    <property type="entry name" value="Cys_rich_CWC"/>
    <property type="match status" value="1"/>
</dbReference>
<gene>
    <name evidence="1" type="ORF">M9799_09365</name>
</gene>
<accession>A0ABY6G775</accession>
<keyword evidence="2" id="KW-1185">Reference proteome</keyword>
<sequence>MPRVVVPSSPDPTRCPLCGRSNQCAISADMPPEDCWCMDATIAPAVLASIPKEALDQSCLCPACAARQGPDHPCAPI</sequence>
<organism evidence="1 2">
    <name type="scientific">Comamonas endophytica</name>
    <dbReference type="NCBI Taxonomy" id="2949090"/>
    <lineage>
        <taxon>Bacteria</taxon>
        <taxon>Pseudomonadati</taxon>
        <taxon>Pseudomonadota</taxon>
        <taxon>Betaproteobacteria</taxon>
        <taxon>Burkholderiales</taxon>
        <taxon>Comamonadaceae</taxon>
        <taxon>Comamonas</taxon>
    </lineage>
</organism>
<dbReference type="InterPro" id="IPR032720">
    <property type="entry name" value="Cys_rich_CWC"/>
</dbReference>
<proteinExistence type="predicted"/>
<dbReference type="EMBL" id="CP106881">
    <property type="protein sequence ID" value="UYG50314.1"/>
    <property type="molecule type" value="Genomic_DNA"/>
</dbReference>
<dbReference type="Proteomes" id="UP001162800">
    <property type="component" value="Chromosome"/>
</dbReference>